<evidence type="ECO:0000313" key="1">
    <source>
        <dbReference type="EMBL" id="SDM82288.1"/>
    </source>
</evidence>
<dbReference type="Proteomes" id="UP000199759">
    <property type="component" value="Unassembled WGS sequence"/>
</dbReference>
<dbReference type="OrthoDB" id="6198158at2"/>
<dbReference type="AlphaFoldDB" id="A0A1G9WCM6"/>
<organism evidence="1 2">
    <name type="scientific">Maricaulis salignorans</name>
    <dbReference type="NCBI Taxonomy" id="144026"/>
    <lineage>
        <taxon>Bacteria</taxon>
        <taxon>Pseudomonadati</taxon>
        <taxon>Pseudomonadota</taxon>
        <taxon>Alphaproteobacteria</taxon>
        <taxon>Maricaulales</taxon>
        <taxon>Maricaulaceae</taxon>
        <taxon>Maricaulis</taxon>
    </lineage>
</organism>
<keyword evidence="2" id="KW-1185">Reference proteome</keyword>
<dbReference type="STRING" id="144026.SAMN04488568_12412"/>
<sequence length="105" mass="11227">MSNTLNIEIFETEGALVRLIGLIERRGFVISSMAMSAPSNGSARVTVDVDARGGARQIDVLTRQIERLFDVHAVSRTPAAEALDFAAGLAPATASEWRAECPSQP</sequence>
<protein>
    <submittedName>
        <fullName evidence="1">Acetolactate synthase, small subunit</fullName>
    </submittedName>
</protein>
<dbReference type="Pfam" id="PF13710">
    <property type="entry name" value="ACT_5"/>
    <property type="match status" value="1"/>
</dbReference>
<dbReference type="EMBL" id="FNHG01000024">
    <property type="protein sequence ID" value="SDM82288.1"/>
    <property type="molecule type" value="Genomic_DNA"/>
</dbReference>
<evidence type="ECO:0000313" key="2">
    <source>
        <dbReference type="Proteomes" id="UP000199759"/>
    </source>
</evidence>
<gene>
    <name evidence="1" type="ORF">SAMN04488568_12412</name>
</gene>
<dbReference type="InterPro" id="IPR045865">
    <property type="entry name" value="ACT-like_dom_sf"/>
</dbReference>
<dbReference type="SUPFAM" id="SSF55021">
    <property type="entry name" value="ACT-like"/>
    <property type="match status" value="1"/>
</dbReference>
<dbReference type="RefSeq" id="WP_091771791.1">
    <property type="nucleotide sequence ID" value="NZ_FNHG01000024.1"/>
</dbReference>
<accession>A0A1G9WCM6</accession>
<proteinExistence type="predicted"/>
<reference evidence="1 2" key="1">
    <citation type="submission" date="2016-10" db="EMBL/GenBank/DDBJ databases">
        <authorList>
            <person name="de Groot N.N."/>
        </authorList>
    </citation>
    <scope>NUCLEOTIDE SEQUENCE [LARGE SCALE GENOMIC DNA]</scope>
    <source>
        <strain evidence="1 2">DSM 16077</strain>
    </source>
</reference>
<dbReference type="Gene3D" id="3.30.70.260">
    <property type="match status" value="1"/>
</dbReference>
<name>A0A1G9WCM6_9PROT</name>